<proteinExistence type="predicted"/>
<dbReference type="AlphaFoldDB" id="A0A843X6D2"/>
<evidence type="ECO:0000313" key="1">
    <source>
        <dbReference type="EMBL" id="MQM12370.1"/>
    </source>
</evidence>
<keyword evidence="2" id="KW-1185">Reference proteome</keyword>
<evidence type="ECO:0000313" key="2">
    <source>
        <dbReference type="Proteomes" id="UP000652761"/>
    </source>
</evidence>
<comment type="caution">
    <text evidence="1">The sequence shown here is derived from an EMBL/GenBank/DDBJ whole genome shotgun (WGS) entry which is preliminary data.</text>
</comment>
<dbReference type="EMBL" id="NMUH01005288">
    <property type="protein sequence ID" value="MQM12370.1"/>
    <property type="molecule type" value="Genomic_DNA"/>
</dbReference>
<accession>A0A843X6D2</accession>
<organism evidence="1 2">
    <name type="scientific">Colocasia esculenta</name>
    <name type="common">Wild taro</name>
    <name type="synonym">Arum esculentum</name>
    <dbReference type="NCBI Taxonomy" id="4460"/>
    <lineage>
        <taxon>Eukaryota</taxon>
        <taxon>Viridiplantae</taxon>
        <taxon>Streptophyta</taxon>
        <taxon>Embryophyta</taxon>
        <taxon>Tracheophyta</taxon>
        <taxon>Spermatophyta</taxon>
        <taxon>Magnoliopsida</taxon>
        <taxon>Liliopsida</taxon>
        <taxon>Araceae</taxon>
        <taxon>Aroideae</taxon>
        <taxon>Colocasieae</taxon>
        <taxon>Colocasia</taxon>
    </lineage>
</organism>
<name>A0A843X6D2_COLES</name>
<sequence length="73" mass="8367">MPIMLMPSTSRATNDFVVLVSSSGDISCVDAISFKTYRKLRRPGDVSCVDAINFKTHEQLRWPGFIFRRRQLC</sequence>
<dbReference type="Proteomes" id="UP000652761">
    <property type="component" value="Unassembled WGS sequence"/>
</dbReference>
<gene>
    <name evidence="1" type="ORF">Taro_045287</name>
</gene>
<protein>
    <submittedName>
        <fullName evidence="1">Uncharacterized protein</fullName>
    </submittedName>
</protein>
<reference evidence="1" key="1">
    <citation type="submission" date="2017-07" db="EMBL/GenBank/DDBJ databases">
        <title>Taro Niue Genome Assembly and Annotation.</title>
        <authorList>
            <person name="Atibalentja N."/>
            <person name="Keating K."/>
            <person name="Fields C.J."/>
        </authorList>
    </citation>
    <scope>NUCLEOTIDE SEQUENCE</scope>
    <source>
        <strain evidence="1">Niue_2</strain>
        <tissue evidence="1">Leaf</tissue>
    </source>
</reference>